<reference evidence="3" key="1">
    <citation type="submission" date="2017-02" db="UniProtKB">
        <authorList>
            <consortium name="WormBaseParasite"/>
        </authorList>
    </citation>
    <scope>IDENTIFICATION</scope>
</reference>
<evidence type="ECO:0000313" key="2">
    <source>
        <dbReference type="Proteomes" id="UP000046392"/>
    </source>
</evidence>
<evidence type="ECO:0000313" key="3">
    <source>
        <dbReference type="WBParaSite" id="SPAL_0000981900.1"/>
    </source>
</evidence>
<dbReference type="InterPro" id="IPR014756">
    <property type="entry name" value="Ig_E-set"/>
</dbReference>
<dbReference type="Proteomes" id="UP000046392">
    <property type="component" value="Unplaced"/>
</dbReference>
<feature type="chain" id="PRO_5005894985" evidence="1">
    <location>
        <begin position="20"/>
        <end position="179"/>
    </location>
</feature>
<protein>
    <submittedName>
        <fullName evidence="3">ML domain-containing protein</fullName>
    </submittedName>
</protein>
<dbReference type="PANTHER" id="PTHR35573">
    <property type="entry name" value="PROTEIN CBG22129"/>
    <property type="match status" value="1"/>
</dbReference>
<sequence>MILKLFLFFIITLIKYSSGCDTFPNGTDEKINWFRCPDSGEVVFHSLVTVDENNNEEYPIKLRQPVYAIVNMDNNGETLSSLRLDLALYRWGGWQGCSWHKIPTFGLLSNKNGCKNGVPCPIVSGKNRNVTFTIDFTKYSLIVGLLKNDAPYQLMYKLTDRVSGKTICTMIQARSLTKH</sequence>
<keyword evidence="2" id="KW-1185">Reference proteome</keyword>
<organism evidence="2 3">
    <name type="scientific">Strongyloides papillosus</name>
    <name type="common">Intestinal threadworm</name>
    <dbReference type="NCBI Taxonomy" id="174720"/>
    <lineage>
        <taxon>Eukaryota</taxon>
        <taxon>Metazoa</taxon>
        <taxon>Ecdysozoa</taxon>
        <taxon>Nematoda</taxon>
        <taxon>Chromadorea</taxon>
        <taxon>Rhabditida</taxon>
        <taxon>Tylenchina</taxon>
        <taxon>Panagrolaimomorpha</taxon>
        <taxon>Strongyloidoidea</taxon>
        <taxon>Strongyloididae</taxon>
        <taxon>Strongyloides</taxon>
    </lineage>
</organism>
<dbReference type="WBParaSite" id="SPAL_0000981900.1">
    <property type="protein sequence ID" value="SPAL_0000981900.1"/>
    <property type="gene ID" value="SPAL_0000981900"/>
</dbReference>
<dbReference type="PANTHER" id="PTHR35573:SF1">
    <property type="entry name" value="ML DOMAIN-CONTAINING PROTEIN"/>
    <property type="match status" value="1"/>
</dbReference>
<dbReference type="Gene3D" id="2.60.40.770">
    <property type="match status" value="1"/>
</dbReference>
<name>A0A0N5BVG1_STREA</name>
<feature type="signal peptide" evidence="1">
    <location>
        <begin position="1"/>
        <end position="19"/>
    </location>
</feature>
<dbReference type="AlphaFoldDB" id="A0A0N5BVG1"/>
<accession>A0A0N5BVG1</accession>
<keyword evidence="1" id="KW-0732">Signal</keyword>
<evidence type="ECO:0000256" key="1">
    <source>
        <dbReference type="SAM" id="SignalP"/>
    </source>
</evidence>
<dbReference type="SUPFAM" id="SSF81296">
    <property type="entry name" value="E set domains"/>
    <property type="match status" value="1"/>
</dbReference>
<proteinExistence type="predicted"/>